<comment type="caution">
    <text evidence="1">The sequence shown here is derived from an EMBL/GenBank/DDBJ whole genome shotgun (WGS) entry which is preliminary data.</text>
</comment>
<sequence length="192" mass="21613">MKKVLYIFICLAALGCKRNTTSQQETTGIDTTALNKKLSITPQTVLLNPEAKQITSEWLAYITAKSELDNFKEYTVKDVIYNAQPLSEIMKSLKETLPDTLQATPVKSRLSVLYTKARVLQQLSADKKLDIPAIKSTAQQLPVEFNNLNIQINELFLKTLEDFELELDEFEAAEEDTTSVNLPTPLKQDDSV</sequence>
<protein>
    <recommendedName>
        <fullName evidence="3">Lipoprotein</fullName>
    </recommendedName>
</protein>
<proteinExistence type="predicted"/>
<evidence type="ECO:0008006" key="3">
    <source>
        <dbReference type="Google" id="ProtNLM"/>
    </source>
</evidence>
<dbReference type="RefSeq" id="WP_236132468.1">
    <property type="nucleotide sequence ID" value="NZ_JAKGTH010000006.1"/>
</dbReference>
<evidence type="ECO:0000313" key="2">
    <source>
        <dbReference type="Proteomes" id="UP001179363"/>
    </source>
</evidence>
<dbReference type="EMBL" id="JAKGTH010000006">
    <property type="protein sequence ID" value="MCF4100319.1"/>
    <property type="molecule type" value="Genomic_DNA"/>
</dbReference>
<dbReference type="PROSITE" id="PS51257">
    <property type="entry name" value="PROKAR_LIPOPROTEIN"/>
    <property type="match status" value="1"/>
</dbReference>
<organism evidence="1 2">
    <name type="scientific">Gillisia lutea</name>
    <dbReference type="NCBI Taxonomy" id="2909668"/>
    <lineage>
        <taxon>Bacteria</taxon>
        <taxon>Pseudomonadati</taxon>
        <taxon>Bacteroidota</taxon>
        <taxon>Flavobacteriia</taxon>
        <taxon>Flavobacteriales</taxon>
        <taxon>Flavobacteriaceae</taxon>
        <taxon>Gillisia</taxon>
    </lineage>
</organism>
<gene>
    <name evidence="1" type="ORF">L1I30_01450</name>
</gene>
<dbReference type="Proteomes" id="UP001179363">
    <property type="component" value="Unassembled WGS sequence"/>
</dbReference>
<name>A0ABS9EEK4_9FLAO</name>
<keyword evidence="2" id="KW-1185">Reference proteome</keyword>
<reference evidence="1" key="1">
    <citation type="submission" date="2022-01" db="EMBL/GenBank/DDBJ databases">
        <title>Gillisia lutea sp. nov., isolated from marine plastic residues from the Malvarosa beach (Valencia, Spain).</title>
        <authorList>
            <person name="Vidal-Verdu A."/>
            <person name="Molina-Menor E."/>
            <person name="Satari L."/>
            <person name="Pascual J."/>
            <person name="Pereto J."/>
            <person name="Porcar M."/>
        </authorList>
    </citation>
    <scope>NUCLEOTIDE SEQUENCE</scope>
    <source>
        <strain evidence="1">M10.2A</strain>
    </source>
</reference>
<evidence type="ECO:0000313" key="1">
    <source>
        <dbReference type="EMBL" id="MCF4100319.1"/>
    </source>
</evidence>
<accession>A0ABS9EEK4</accession>